<gene>
    <name evidence="2" type="ORF">METZ01_LOCUS209989</name>
</gene>
<protein>
    <submittedName>
        <fullName evidence="2">Uncharacterized protein</fullName>
    </submittedName>
</protein>
<sequence>MRREDNDLFQLCQAIISCGELSEDSIRQLSEYINNSPNASESWPGNLLIKPLQKVWKDGVVDEAELEYLSELLESIVQPVSRKQPSIEKQITATQSVKKTKRNRRETDNLSTRNFGFVLVAVVVIVISEVSGCGRRRRRRGSWWWIR</sequence>
<evidence type="ECO:0000313" key="2">
    <source>
        <dbReference type="EMBL" id="SVB57135.1"/>
    </source>
</evidence>
<keyword evidence="1" id="KW-0812">Transmembrane</keyword>
<dbReference type="PROSITE" id="PS51257">
    <property type="entry name" value="PROKAR_LIPOPROTEIN"/>
    <property type="match status" value="1"/>
</dbReference>
<evidence type="ECO:0000256" key="1">
    <source>
        <dbReference type="SAM" id="Phobius"/>
    </source>
</evidence>
<reference evidence="2" key="1">
    <citation type="submission" date="2018-05" db="EMBL/GenBank/DDBJ databases">
        <authorList>
            <person name="Lanie J.A."/>
            <person name="Ng W.-L."/>
            <person name="Kazmierczak K.M."/>
            <person name="Andrzejewski T.M."/>
            <person name="Davidsen T.M."/>
            <person name="Wayne K.J."/>
            <person name="Tettelin H."/>
            <person name="Glass J.I."/>
            <person name="Rusch D."/>
            <person name="Podicherti R."/>
            <person name="Tsui H.-C.T."/>
            <person name="Winkler M.E."/>
        </authorList>
    </citation>
    <scope>NUCLEOTIDE SEQUENCE</scope>
</reference>
<feature type="transmembrane region" description="Helical" evidence="1">
    <location>
        <begin position="115"/>
        <end position="134"/>
    </location>
</feature>
<keyword evidence="1" id="KW-0472">Membrane</keyword>
<accession>A0A382F361</accession>
<name>A0A382F361_9ZZZZ</name>
<organism evidence="2">
    <name type="scientific">marine metagenome</name>
    <dbReference type="NCBI Taxonomy" id="408172"/>
    <lineage>
        <taxon>unclassified sequences</taxon>
        <taxon>metagenomes</taxon>
        <taxon>ecological metagenomes</taxon>
    </lineage>
</organism>
<dbReference type="AlphaFoldDB" id="A0A382F361"/>
<dbReference type="EMBL" id="UINC01047628">
    <property type="protein sequence ID" value="SVB57135.1"/>
    <property type="molecule type" value="Genomic_DNA"/>
</dbReference>
<keyword evidence="1" id="KW-1133">Transmembrane helix</keyword>
<proteinExistence type="predicted"/>